<keyword evidence="3 6" id="KW-0812">Transmembrane</keyword>
<evidence type="ECO:0000256" key="2">
    <source>
        <dbReference type="ARBA" id="ARBA00008333"/>
    </source>
</evidence>
<dbReference type="Proteomes" id="UP000469011">
    <property type="component" value="Unassembled WGS sequence"/>
</dbReference>
<gene>
    <name evidence="7" type="ORF">GTK09_11635</name>
</gene>
<dbReference type="Pfam" id="PF03239">
    <property type="entry name" value="FTR1"/>
    <property type="match status" value="1"/>
</dbReference>
<comment type="subcellular location">
    <subcellularLocation>
        <location evidence="1">Membrane</location>
        <topology evidence="1">Multi-pass membrane protein</topology>
    </subcellularLocation>
</comment>
<evidence type="ECO:0000256" key="6">
    <source>
        <dbReference type="SAM" id="Phobius"/>
    </source>
</evidence>
<dbReference type="PANTHER" id="PTHR31632">
    <property type="entry name" value="IRON TRANSPORTER FTH1"/>
    <property type="match status" value="1"/>
</dbReference>
<feature type="transmembrane region" description="Helical" evidence="6">
    <location>
        <begin position="108"/>
        <end position="126"/>
    </location>
</feature>
<feature type="transmembrane region" description="Helical" evidence="6">
    <location>
        <begin position="33"/>
        <end position="57"/>
    </location>
</feature>
<dbReference type="AlphaFoldDB" id="A0A6N9T1N2"/>
<dbReference type="EMBL" id="JAAAMG010000008">
    <property type="protein sequence ID" value="NDW05081.1"/>
    <property type="molecule type" value="Genomic_DNA"/>
</dbReference>
<feature type="transmembrane region" description="Helical" evidence="6">
    <location>
        <begin position="247"/>
        <end position="264"/>
    </location>
</feature>
<evidence type="ECO:0000313" key="8">
    <source>
        <dbReference type="Proteomes" id="UP000469011"/>
    </source>
</evidence>
<name>A0A6N9T1N2_9HYPH</name>
<sequence>MLASFVIVFREVIEAGLVVGVVLAATRGLAHRGAYVAGGVFAGFLGACLVAAFAGAIADLFEGSGQEALNAAVLLVAVVMLIWHNAWMASHGRELARSLKSVGEEVKAGHRSLMALAIVCAVAVLREGSEVVLFLYGVAAAGQTTASGILGGGLLGIAGGAVISALLYLGLIAIPLRHLFGVLTALITLLAAGLAAQAMRFLAQGGWLNDWVTPLWDTSSVLSEESLPGRIAHILVGYASQPSASELAAYLAVIAVMLVVRWFAGQERDGHRGGMRASA</sequence>
<proteinExistence type="inferred from homology"/>
<evidence type="ECO:0000256" key="5">
    <source>
        <dbReference type="ARBA" id="ARBA00023136"/>
    </source>
</evidence>
<evidence type="ECO:0000256" key="3">
    <source>
        <dbReference type="ARBA" id="ARBA00022692"/>
    </source>
</evidence>
<keyword evidence="4 6" id="KW-1133">Transmembrane helix</keyword>
<feature type="transmembrane region" description="Helical" evidence="6">
    <location>
        <begin position="69"/>
        <end position="87"/>
    </location>
</feature>
<evidence type="ECO:0000313" key="7">
    <source>
        <dbReference type="EMBL" id="NDW05081.1"/>
    </source>
</evidence>
<evidence type="ECO:0000256" key="4">
    <source>
        <dbReference type="ARBA" id="ARBA00022989"/>
    </source>
</evidence>
<feature type="transmembrane region" description="Helical" evidence="6">
    <location>
        <begin position="179"/>
        <end position="199"/>
    </location>
</feature>
<protein>
    <submittedName>
        <fullName evidence="7">Iron permease</fullName>
    </submittedName>
</protein>
<evidence type="ECO:0000256" key="1">
    <source>
        <dbReference type="ARBA" id="ARBA00004141"/>
    </source>
</evidence>
<dbReference type="RefSeq" id="WP_163463331.1">
    <property type="nucleotide sequence ID" value="NZ_JAAAMG010000008.1"/>
</dbReference>
<dbReference type="InterPro" id="IPR004923">
    <property type="entry name" value="FTR1/Fip1/EfeU"/>
</dbReference>
<reference evidence="7 8" key="1">
    <citation type="submission" date="2020-01" db="EMBL/GenBank/DDBJ databases">
        <title>Jiella pacifica sp. nov.</title>
        <authorList>
            <person name="Xue Z."/>
            <person name="Zhu S."/>
            <person name="Chen J."/>
            <person name="Yang J."/>
        </authorList>
    </citation>
    <scope>NUCLEOTIDE SEQUENCE [LARGE SCALE GENOMIC DNA]</scope>
    <source>
        <strain evidence="7 8">40Bstr34</strain>
    </source>
</reference>
<accession>A0A6N9T1N2</accession>
<keyword evidence="8" id="KW-1185">Reference proteome</keyword>
<organism evidence="7 8">
    <name type="scientific">Jiella pacifica</name>
    <dbReference type="NCBI Taxonomy" id="2696469"/>
    <lineage>
        <taxon>Bacteria</taxon>
        <taxon>Pseudomonadati</taxon>
        <taxon>Pseudomonadota</taxon>
        <taxon>Alphaproteobacteria</taxon>
        <taxon>Hyphomicrobiales</taxon>
        <taxon>Aurantimonadaceae</taxon>
        <taxon>Jiella</taxon>
    </lineage>
</organism>
<comment type="similarity">
    <text evidence="2">Belongs to the oxidase-dependent Fe transporter (OFeT) (TC 9.A.10.1) family.</text>
</comment>
<feature type="transmembrane region" description="Helical" evidence="6">
    <location>
        <begin position="146"/>
        <end position="172"/>
    </location>
</feature>
<comment type="caution">
    <text evidence="7">The sequence shown here is derived from an EMBL/GenBank/DDBJ whole genome shotgun (WGS) entry which is preliminary data.</text>
</comment>
<dbReference type="GO" id="GO:0015093">
    <property type="term" value="F:ferrous iron transmembrane transporter activity"/>
    <property type="evidence" value="ECO:0007669"/>
    <property type="project" value="TreeGrafter"/>
</dbReference>
<dbReference type="PANTHER" id="PTHR31632:SF2">
    <property type="entry name" value="PLASMA MEMBRANE IRON PERMEASE"/>
    <property type="match status" value="1"/>
</dbReference>
<feature type="transmembrane region" description="Helical" evidence="6">
    <location>
        <begin position="6"/>
        <end position="26"/>
    </location>
</feature>
<keyword evidence="5 6" id="KW-0472">Membrane</keyword>
<dbReference type="GO" id="GO:0033573">
    <property type="term" value="C:high-affinity iron permease complex"/>
    <property type="evidence" value="ECO:0007669"/>
    <property type="project" value="InterPro"/>
</dbReference>